<accession>A0AAW1J4L8</accession>
<protein>
    <recommendedName>
        <fullName evidence="3">Protein kinase domain-containing protein</fullName>
    </recommendedName>
</protein>
<reference evidence="1" key="1">
    <citation type="submission" date="2024-03" db="EMBL/GenBank/DDBJ databases">
        <title>WGS assembly of Saponaria officinalis var. Norfolk2.</title>
        <authorList>
            <person name="Jenkins J."/>
            <person name="Shu S."/>
            <person name="Grimwood J."/>
            <person name="Barry K."/>
            <person name="Goodstein D."/>
            <person name="Schmutz J."/>
            <person name="Leebens-Mack J."/>
            <person name="Osbourn A."/>
        </authorList>
    </citation>
    <scope>NUCLEOTIDE SEQUENCE [LARGE SCALE GENOMIC DNA]</scope>
    <source>
        <strain evidence="1">JIC</strain>
    </source>
</reference>
<dbReference type="InterPro" id="IPR011009">
    <property type="entry name" value="Kinase-like_dom_sf"/>
</dbReference>
<sequence length="81" mass="9282">MTSLFVADNWIFFHFAGFFGRYSVECETGLILPSKCFWIVNKHSIVKICDFGSSRMMTESFIKDSSSANTPKWIMTKSLIV</sequence>
<proteinExistence type="predicted"/>
<dbReference type="AlphaFoldDB" id="A0AAW1J4L8"/>
<comment type="caution">
    <text evidence="1">The sequence shown here is derived from an EMBL/GenBank/DDBJ whole genome shotgun (WGS) entry which is preliminary data.</text>
</comment>
<evidence type="ECO:0000313" key="1">
    <source>
        <dbReference type="EMBL" id="KAK9697972.1"/>
    </source>
</evidence>
<name>A0AAW1J4L8_SAPOF</name>
<gene>
    <name evidence="1" type="ORF">RND81_08G074000</name>
</gene>
<evidence type="ECO:0000313" key="2">
    <source>
        <dbReference type="Proteomes" id="UP001443914"/>
    </source>
</evidence>
<evidence type="ECO:0008006" key="3">
    <source>
        <dbReference type="Google" id="ProtNLM"/>
    </source>
</evidence>
<keyword evidence="2" id="KW-1185">Reference proteome</keyword>
<dbReference type="Proteomes" id="UP001443914">
    <property type="component" value="Unassembled WGS sequence"/>
</dbReference>
<organism evidence="1 2">
    <name type="scientific">Saponaria officinalis</name>
    <name type="common">Common soapwort</name>
    <name type="synonym">Lychnis saponaria</name>
    <dbReference type="NCBI Taxonomy" id="3572"/>
    <lineage>
        <taxon>Eukaryota</taxon>
        <taxon>Viridiplantae</taxon>
        <taxon>Streptophyta</taxon>
        <taxon>Embryophyta</taxon>
        <taxon>Tracheophyta</taxon>
        <taxon>Spermatophyta</taxon>
        <taxon>Magnoliopsida</taxon>
        <taxon>eudicotyledons</taxon>
        <taxon>Gunneridae</taxon>
        <taxon>Pentapetalae</taxon>
        <taxon>Caryophyllales</taxon>
        <taxon>Caryophyllaceae</taxon>
        <taxon>Caryophylleae</taxon>
        <taxon>Saponaria</taxon>
    </lineage>
</organism>
<dbReference type="EMBL" id="JBDFQZ010000008">
    <property type="protein sequence ID" value="KAK9697972.1"/>
    <property type="molecule type" value="Genomic_DNA"/>
</dbReference>
<dbReference type="SUPFAM" id="SSF56112">
    <property type="entry name" value="Protein kinase-like (PK-like)"/>
    <property type="match status" value="1"/>
</dbReference>